<dbReference type="Proteomes" id="UP000434957">
    <property type="component" value="Unassembled WGS sequence"/>
</dbReference>
<comment type="caution">
    <text evidence="1">The sequence shown here is derived from an EMBL/GenBank/DDBJ whole genome shotgun (WGS) entry which is preliminary data.</text>
</comment>
<name>A0A6A4G6V9_9STRA</name>
<dbReference type="AlphaFoldDB" id="A0A6A4G6V9"/>
<organism evidence="1 2">
    <name type="scientific">Phytophthora rubi</name>
    <dbReference type="NCBI Taxonomy" id="129364"/>
    <lineage>
        <taxon>Eukaryota</taxon>
        <taxon>Sar</taxon>
        <taxon>Stramenopiles</taxon>
        <taxon>Oomycota</taxon>
        <taxon>Peronosporomycetes</taxon>
        <taxon>Peronosporales</taxon>
        <taxon>Peronosporaceae</taxon>
        <taxon>Phytophthora</taxon>
    </lineage>
</organism>
<reference evidence="1 2" key="1">
    <citation type="submission" date="2018-08" db="EMBL/GenBank/DDBJ databases">
        <title>Genomic investigation of the strawberry pathogen Phytophthora fragariae indicates pathogenicity is determined by transcriptional variation in three key races.</title>
        <authorList>
            <person name="Adams T.M."/>
            <person name="Armitage A.D."/>
            <person name="Sobczyk M.K."/>
            <person name="Bates H.J."/>
            <person name="Dunwell J.M."/>
            <person name="Nellist C.F."/>
            <person name="Harrison R.J."/>
        </authorList>
    </citation>
    <scope>NUCLEOTIDE SEQUENCE [LARGE SCALE GENOMIC DNA]</scope>
    <source>
        <strain evidence="1 2">SCRP333</strain>
    </source>
</reference>
<sequence length="112" mass="11979">MLVLLQRRAVVPNAGAHGWHHHLSYSRQLASNAHVNEAAGFIGIYVMVELAAIRDTNGAASDATLCGVTISCSGAKSPSIVKTPSVAMSRVRQCCVSLSFCSRSVMFMCLKR</sequence>
<evidence type="ECO:0000313" key="1">
    <source>
        <dbReference type="EMBL" id="KAE9353127.1"/>
    </source>
</evidence>
<proteinExistence type="predicted"/>
<keyword evidence="2" id="KW-1185">Reference proteome</keyword>
<evidence type="ECO:0000313" key="2">
    <source>
        <dbReference type="Proteomes" id="UP000434957"/>
    </source>
</evidence>
<accession>A0A6A4G6V9</accession>
<dbReference type="EMBL" id="QXFT01000147">
    <property type="protein sequence ID" value="KAE9353127.1"/>
    <property type="molecule type" value="Genomic_DNA"/>
</dbReference>
<protein>
    <submittedName>
        <fullName evidence="1">Uncharacterized protein</fullName>
    </submittedName>
</protein>
<gene>
    <name evidence="1" type="ORF">PR003_g4044</name>
</gene>